<sequence length="600" mass="64818">MAFMENCSGFIRGWGKRAAMAALAAALLPLGAAAEAGTKDAGTDGYTRIWSYSSGNREFDPTLSVVEAGGDGTALYAKRNLYDGGVLEFGKIGPTGKTIWKRDDLAIYEFSLTDGWIVASIHTAGADYRKETIVRIDKKDGGVKSKFLLESIGIERMEKFTADRDRIYIAGGNRLVAVTYDGKVVWEKTWDDYPGADIPMTYETPVLASGDMLLAWTTCSMSQVCGFLEETDYRLSALSPSTGETLWSAAQQVSSSRIEPPAPDAKQIVLENGFEGKMFAYRLADGKKLWEYAVDDEVAWASLDPGIVDPDGRSYVNVIGSGEDGYATERIVALNADGTVAWDIPWNNGSIMNLIGIRPDGSALYWESSEEAIPSVYTVDRRTGKTLAVESYRRPGGAARPLADANDGLFAYPTAAGSVTKDQWFASGEERYFADWRHKAALATRNGAIVGRLTYRGDVNLEVGPDQTAYLSDARTIAAYASTRETASVAVNGRYPPLPRPATVRGGYTYVPVRGVLEQAGASVAWDGVERKVTIAKPGKTVELRIDGAQAIVNGAPAPLEAPAIMDGGSAMLPLRFLVETLDGTVTWDAETRTAWIETP</sequence>
<proteinExistence type="predicted"/>
<dbReference type="Pfam" id="PF07833">
    <property type="entry name" value="Cu_amine_oxidN1"/>
    <property type="match status" value="1"/>
</dbReference>
<dbReference type="InterPro" id="IPR011047">
    <property type="entry name" value="Quinoprotein_ADH-like_sf"/>
</dbReference>
<dbReference type="AlphaFoldDB" id="A0A5R9G612"/>
<dbReference type="InterPro" id="IPR015943">
    <property type="entry name" value="WD40/YVTN_repeat-like_dom_sf"/>
</dbReference>
<protein>
    <submittedName>
        <fullName evidence="4">Uncharacterized protein</fullName>
    </submittedName>
</protein>
<dbReference type="Gene3D" id="3.30.457.10">
    <property type="entry name" value="Copper amine oxidase-like, N-terminal domain"/>
    <property type="match status" value="1"/>
</dbReference>
<gene>
    <name evidence="4" type="ORF">FE782_27810</name>
</gene>
<dbReference type="InterPro" id="IPR002372">
    <property type="entry name" value="PQQ_rpt_dom"/>
</dbReference>
<reference evidence="4 5" key="1">
    <citation type="submission" date="2019-05" db="EMBL/GenBank/DDBJ databases">
        <authorList>
            <person name="Narsing Rao M.P."/>
            <person name="Li W.J."/>
        </authorList>
    </citation>
    <scope>NUCLEOTIDE SEQUENCE [LARGE SCALE GENOMIC DNA]</scope>
    <source>
        <strain evidence="4 5">SYSU_K30003</strain>
    </source>
</reference>
<dbReference type="EMBL" id="VCIW01000026">
    <property type="protein sequence ID" value="TLS48948.1"/>
    <property type="molecule type" value="Genomic_DNA"/>
</dbReference>
<organism evidence="4 5">
    <name type="scientific">Paenibacillus antri</name>
    <dbReference type="NCBI Taxonomy" id="2582848"/>
    <lineage>
        <taxon>Bacteria</taxon>
        <taxon>Bacillati</taxon>
        <taxon>Bacillota</taxon>
        <taxon>Bacilli</taxon>
        <taxon>Bacillales</taxon>
        <taxon>Paenibacillaceae</taxon>
        <taxon>Paenibacillus</taxon>
    </lineage>
</organism>
<dbReference type="Gene3D" id="2.130.10.10">
    <property type="entry name" value="YVTN repeat-like/Quinoprotein amine dehydrogenase"/>
    <property type="match status" value="1"/>
</dbReference>
<comment type="caution">
    <text evidence="4">The sequence shown here is derived from an EMBL/GenBank/DDBJ whole genome shotgun (WGS) entry which is preliminary data.</text>
</comment>
<feature type="chain" id="PRO_5024359850" evidence="1">
    <location>
        <begin position="35"/>
        <end position="600"/>
    </location>
</feature>
<dbReference type="SUPFAM" id="SSF50998">
    <property type="entry name" value="Quinoprotein alcohol dehydrogenase-like"/>
    <property type="match status" value="1"/>
</dbReference>
<evidence type="ECO:0000259" key="3">
    <source>
        <dbReference type="Pfam" id="PF13360"/>
    </source>
</evidence>
<accession>A0A5R9G612</accession>
<feature type="signal peptide" evidence="1">
    <location>
        <begin position="1"/>
        <end position="34"/>
    </location>
</feature>
<dbReference type="InterPro" id="IPR012854">
    <property type="entry name" value="Cu_amine_oxidase-like_N"/>
</dbReference>
<evidence type="ECO:0000313" key="5">
    <source>
        <dbReference type="Proteomes" id="UP000309676"/>
    </source>
</evidence>
<feature type="domain" description="Copper amine oxidase-like N-terminal" evidence="2">
    <location>
        <begin position="491"/>
        <end position="595"/>
    </location>
</feature>
<keyword evidence="1" id="KW-0732">Signal</keyword>
<name>A0A5R9G612_9BACL</name>
<dbReference type="Proteomes" id="UP000309676">
    <property type="component" value="Unassembled WGS sequence"/>
</dbReference>
<dbReference type="OrthoDB" id="2601932at2"/>
<dbReference type="SUPFAM" id="SSF55383">
    <property type="entry name" value="Copper amine oxidase, domain N"/>
    <property type="match status" value="1"/>
</dbReference>
<evidence type="ECO:0000313" key="4">
    <source>
        <dbReference type="EMBL" id="TLS48948.1"/>
    </source>
</evidence>
<evidence type="ECO:0000256" key="1">
    <source>
        <dbReference type="SAM" id="SignalP"/>
    </source>
</evidence>
<dbReference type="Gene3D" id="2.40.10.480">
    <property type="match status" value="1"/>
</dbReference>
<dbReference type="InterPro" id="IPR036582">
    <property type="entry name" value="Mao_N_sf"/>
</dbReference>
<dbReference type="Pfam" id="PF13360">
    <property type="entry name" value="PQQ_2"/>
    <property type="match status" value="1"/>
</dbReference>
<feature type="domain" description="Pyrrolo-quinoline quinone repeat" evidence="3">
    <location>
        <begin position="130"/>
        <end position="386"/>
    </location>
</feature>
<keyword evidence="5" id="KW-1185">Reference proteome</keyword>
<evidence type="ECO:0000259" key="2">
    <source>
        <dbReference type="Pfam" id="PF07833"/>
    </source>
</evidence>